<dbReference type="Pfam" id="PF14529">
    <property type="entry name" value="Exo_endo_phos_2"/>
    <property type="match status" value="1"/>
</dbReference>
<accession>A0ABM4GBD3</accession>
<evidence type="ECO:0000259" key="1">
    <source>
        <dbReference type="Pfam" id="PF14529"/>
    </source>
</evidence>
<protein>
    <recommendedName>
        <fullName evidence="1">Endonuclease/exonuclease/phosphatase domain-containing protein</fullName>
    </recommendedName>
</protein>
<dbReference type="Gene3D" id="3.60.10.10">
    <property type="entry name" value="Endonuclease/exonuclease/phosphatase"/>
    <property type="match status" value="1"/>
</dbReference>
<sequence>MTPQVSYRIWDLDDLTTKEKLDNALVKQANLPPSSVTVKGICALASGSQAATFTVSAGLAGALNNLGKVKVGWTRCRIKELEPQLSARSAVANGPESGTDLAVLSEPYRGGRNHDWAVDSSGKTALRVYGNTSLRLENVLTDQGFVRAKAGGWWIYSIYLAPSLTLAEFAVILDRLAADARGRSPTLLAGDFNAWAVDWGSATTNARGRTLLEVLSTLDVALLNRAEATGDTEDMANSVMSQVLAPYEECIPSRTIHSRHRDSVYWWNQEIAEARKDCVRSRRQYQRSHGFQTHLVKRETYHRCRRALRAAIKGSKRKCFLDLCEAADPWGNAYKIIVKKVGRANNRAPLDAESLEKIVAHIFPRMTKAELATEAGTYPLHELEPVSEEEMLAVTARIKVTKAPGPYCVPKRALKLAICLRPDIFAVLFGKCMREGLFSSRWKAQRLVPLPKPGKPWDDPASFRPICLIDGAGKVLEYLISSRLEGAIVASGGLSDSQYELMKAMSTVDAITKVVDIASTAIAGQRWKEMMLRSEENWQGVSSFAATILAKLRIEERRRNQEQT</sequence>
<name>A0ABM4GBD3_DROKI</name>
<dbReference type="InterPro" id="IPR036691">
    <property type="entry name" value="Endo/exonu/phosph_ase_sf"/>
</dbReference>
<feature type="domain" description="Endonuclease/exonuclease/phosphatase" evidence="1">
    <location>
        <begin position="155"/>
        <end position="229"/>
    </location>
</feature>
<proteinExistence type="predicted"/>
<dbReference type="RefSeq" id="XP_070140005.1">
    <property type="nucleotide sequence ID" value="XM_070283904.1"/>
</dbReference>
<dbReference type="InterPro" id="IPR005135">
    <property type="entry name" value="Endo/exonuclease/phosphatase"/>
</dbReference>
<evidence type="ECO:0000313" key="3">
    <source>
        <dbReference type="RefSeq" id="XP_070140005.1"/>
    </source>
</evidence>
<reference evidence="3" key="2">
    <citation type="submission" date="2025-08" db="UniProtKB">
        <authorList>
            <consortium name="RefSeq"/>
        </authorList>
    </citation>
    <scope>IDENTIFICATION</scope>
    <source>
        <strain evidence="3">14028-0561.14</strain>
        <tissue evidence="3">Whole fly</tissue>
    </source>
</reference>
<dbReference type="GeneID" id="138928007"/>
<dbReference type="PANTHER" id="PTHR19446">
    <property type="entry name" value="REVERSE TRANSCRIPTASES"/>
    <property type="match status" value="1"/>
</dbReference>
<dbReference type="SUPFAM" id="SSF56219">
    <property type="entry name" value="DNase I-like"/>
    <property type="match status" value="1"/>
</dbReference>
<dbReference type="Proteomes" id="UP001652661">
    <property type="component" value="Chromosome 2R"/>
</dbReference>
<keyword evidence="2" id="KW-1185">Reference proteome</keyword>
<reference evidence="2" key="1">
    <citation type="submission" date="2025-05" db="UniProtKB">
        <authorList>
            <consortium name="RefSeq"/>
        </authorList>
    </citation>
    <scope>NUCLEOTIDE SEQUENCE [LARGE SCALE GENOMIC DNA]</scope>
    <source>
        <strain evidence="2">14028-0561.14</strain>
    </source>
</reference>
<evidence type="ECO:0000313" key="2">
    <source>
        <dbReference type="Proteomes" id="UP001652661"/>
    </source>
</evidence>
<organism evidence="2 3">
    <name type="scientific">Drosophila kikkawai</name>
    <name type="common">Fruit fly</name>
    <dbReference type="NCBI Taxonomy" id="30033"/>
    <lineage>
        <taxon>Eukaryota</taxon>
        <taxon>Metazoa</taxon>
        <taxon>Ecdysozoa</taxon>
        <taxon>Arthropoda</taxon>
        <taxon>Hexapoda</taxon>
        <taxon>Insecta</taxon>
        <taxon>Pterygota</taxon>
        <taxon>Neoptera</taxon>
        <taxon>Endopterygota</taxon>
        <taxon>Diptera</taxon>
        <taxon>Brachycera</taxon>
        <taxon>Muscomorpha</taxon>
        <taxon>Ephydroidea</taxon>
        <taxon>Drosophilidae</taxon>
        <taxon>Drosophila</taxon>
        <taxon>Sophophora</taxon>
    </lineage>
</organism>
<gene>
    <name evidence="3" type="primary">LOC138928007</name>
</gene>